<accession>A0ABW5TG66</accession>
<dbReference type="SUPFAM" id="SSF52540">
    <property type="entry name" value="P-loop containing nucleoside triphosphate hydrolases"/>
    <property type="match status" value="1"/>
</dbReference>
<keyword evidence="8" id="KW-1185">Reference proteome</keyword>
<dbReference type="InterPro" id="IPR027417">
    <property type="entry name" value="P-loop_NTPase"/>
</dbReference>
<evidence type="ECO:0000256" key="3">
    <source>
        <dbReference type="ARBA" id="ARBA00022806"/>
    </source>
</evidence>
<proteinExistence type="predicted"/>
<comment type="caution">
    <text evidence="7">The sequence shown here is derived from an EMBL/GenBank/DDBJ whole genome shotgun (WGS) entry which is preliminary data.</text>
</comment>
<dbReference type="Pfam" id="PF00580">
    <property type="entry name" value="UvrD-helicase"/>
    <property type="match status" value="1"/>
</dbReference>
<dbReference type="Gene3D" id="3.40.50.300">
    <property type="entry name" value="P-loop containing nucleotide triphosphate hydrolases"/>
    <property type="match status" value="3"/>
</dbReference>
<evidence type="ECO:0000256" key="2">
    <source>
        <dbReference type="ARBA" id="ARBA00022801"/>
    </source>
</evidence>
<sequence length="757" mass="87704">MNERAYERHHLNEVLQFIRKEEELLQKQQQQLTTSMQTKVKELTENKINTGNEEAFYESVIAYREQEKELQLTYQTTEAKQKRLVTLATMKNTPYFARIDFSEGNDVQETLYLGIASLRNPSDEPIIVDWRAPIANLYYEGELGSTYYETDHERFEVFLSLKRQFKIQDGSLISMVDTSEAINDEFLLEILDEASTSQMKNIVATIQKSQNEIIRDTDNRIVLIEGIAGSGKTSALLQRIAFLLYRHRKWLKDSQVLLFSPNHLFSDYISMVLPSLGESEIPTKTFYQFLNELLPNYTLKQKDTQEESFLTGDENQIETVKNGLSILKKIDPYVQSIQPIGPLFRSLRLQGKVYIDKKLIRQWYLQTNDLLPLYQRTQLLQEKLLKKLGGLVNDEMKQTWVKELADEKLIQYMKEHPHQEYTEASEKTLLKKIKKSIVKNKFAAMKRSIMAFRFVNLPMQYIHFLQQVAPTILMETTISEKQWQQHLAQLKNDFRNKIIPVEDGILLFLLTKAIYPVDISQKARFIFIDEMQDFPPAQVALLKELYPDASITLCGDLNQKVLGNDTIVTHLKELFPNQYVKQYQLTTSYRSTAEITAVANQFLSQEDTVKLTARNGEKPMIYVGSLAAQHALLSQIITKIQEKPSHHRTAIITKTIQEAIQLHEKLAEATKQYVQLIASEDTFMKRSIMIIPAFLAKGLEFDEVYVWNVSTNFQTAHDQLILYTMVSRAMHQLTIFSDGQSPFLQQVSKELVNVETI</sequence>
<keyword evidence="3 5" id="KW-0347">Helicase</keyword>
<evidence type="ECO:0000259" key="6">
    <source>
        <dbReference type="PROSITE" id="PS51198"/>
    </source>
</evidence>
<dbReference type="PANTHER" id="PTHR11070">
    <property type="entry name" value="UVRD / RECB / PCRA DNA HELICASE FAMILY MEMBER"/>
    <property type="match status" value="1"/>
</dbReference>
<protein>
    <submittedName>
        <fullName evidence="7">RNA polymerase recycling motor HelD</fullName>
    </submittedName>
</protein>
<keyword evidence="4 5" id="KW-0067">ATP-binding</keyword>
<keyword evidence="1 5" id="KW-0547">Nucleotide-binding</keyword>
<dbReference type="Proteomes" id="UP001597427">
    <property type="component" value="Unassembled WGS sequence"/>
</dbReference>
<gene>
    <name evidence="7" type="primary">helD</name>
    <name evidence="7" type="ORF">ACFSR0_02420</name>
</gene>
<feature type="domain" description="UvrD-like helicase ATP-binding" evidence="6">
    <location>
        <begin position="205"/>
        <end position="592"/>
    </location>
</feature>
<dbReference type="RefSeq" id="WP_379979550.1">
    <property type="nucleotide sequence ID" value="NZ_JBHUMO010000013.1"/>
</dbReference>
<evidence type="ECO:0000313" key="8">
    <source>
        <dbReference type="Proteomes" id="UP001597427"/>
    </source>
</evidence>
<organism evidence="7 8">
    <name type="scientific">Enterococcus camelliae</name>
    <dbReference type="NCBI Taxonomy" id="453959"/>
    <lineage>
        <taxon>Bacteria</taxon>
        <taxon>Bacillati</taxon>
        <taxon>Bacillota</taxon>
        <taxon>Bacilli</taxon>
        <taxon>Lactobacillales</taxon>
        <taxon>Enterococcaceae</taxon>
        <taxon>Enterococcus</taxon>
    </lineage>
</organism>
<keyword evidence="2 5" id="KW-0378">Hydrolase</keyword>
<dbReference type="InterPro" id="IPR000212">
    <property type="entry name" value="DNA_helicase_UvrD/REP"/>
</dbReference>
<dbReference type="PANTHER" id="PTHR11070:SF17">
    <property type="entry name" value="DNA HELICASE IV"/>
    <property type="match status" value="1"/>
</dbReference>
<feature type="binding site" evidence="5">
    <location>
        <begin position="226"/>
        <end position="233"/>
    </location>
    <ligand>
        <name>ATP</name>
        <dbReference type="ChEBI" id="CHEBI:30616"/>
    </ligand>
</feature>
<evidence type="ECO:0000256" key="1">
    <source>
        <dbReference type="ARBA" id="ARBA00022741"/>
    </source>
</evidence>
<evidence type="ECO:0000256" key="4">
    <source>
        <dbReference type="ARBA" id="ARBA00022840"/>
    </source>
</evidence>
<name>A0ABW5TG66_9ENTE</name>
<reference evidence="8" key="1">
    <citation type="journal article" date="2019" name="Int. J. Syst. Evol. Microbiol.">
        <title>The Global Catalogue of Microorganisms (GCM) 10K type strain sequencing project: providing services to taxonomists for standard genome sequencing and annotation.</title>
        <authorList>
            <consortium name="The Broad Institute Genomics Platform"/>
            <consortium name="The Broad Institute Genome Sequencing Center for Infectious Disease"/>
            <person name="Wu L."/>
            <person name="Ma J."/>
        </authorList>
    </citation>
    <scope>NUCLEOTIDE SEQUENCE [LARGE SCALE GENOMIC DNA]</scope>
    <source>
        <strain evidence="8">TISTR 932</strain>
    </source>
</reference>
<evidence type="ECO:0000256" key="5">
    <source>
        <dbReference type="PROSITE-ProRule" id="PRU00560"/>
    </source>
</evidence>
<evidence type="ECO:0000313" key="7">
    <source>
        <dbReference type="EMBL" id="MFD2728291.1"/>
    </source>
</evidence>
<dbReference type="InterPro" id="IPR014016">
    <property type="entry name" value="UvrD-like_ATP-bd"/>
</dbReference>
<dbReference type="InterPro" id="IPR048228">
    <property type="entry name" value="HelD_bacillota"/>
</dbReference>
<dbReference type="EMBL" id="JBHUMO010000013">
    <property type="protein sequence ID" value="MFD2728291.1"/>
    <property type="molecule type" value="Genomic_DNA"/>
</dbReference>
<dbReference type="NCBIfam" id="NF041464">
    <property type="entry name" value="HelD_BACSU"/>
    <property type="match status" value="1"/>
</dbReference>
<dbReference type="PROSITE" id="PS51198">
    <property type="entry name" value="UVRD_HELICASE_ATP_BIND"/>
    <property type="match status" value="1"/>
</dbReference>